<organism evidence="5">
    <name type="scientific">Camponotus floridanus</name>
    <name type="common">Florida carpenter ant</name>
    <dbReference type="NCBI Taxonomy" id="104421"/>
    <lineage>
        <taxon>Eukaryota</taxon>
        <taxon>Metazoa</taxon>
        <taxon>Ecdysozoa</taxon>
        <taxon>Arthropoda</taxon>
        <taxon>Hexapoda</taxon>
        <taxon>Insecta</taxon>
        <taxon>Pterygota</taxon>
        <taxon>Neoptera</taxon>
        <taxon>Endopterygota</taxon>
        <taxon>Hymenoptera</taxon>
        <taxon>Apocrita</taxon>
        <taxon>Aculeata</taxon>
        <taxon>Formicoidea</taxon>
        <taxon>Formicidae</taxon>
        <taxon>Formicinae</taxon>
        <taxon>Camponotus</taxon>
    </lineage>
</organism>
<dbReference type="Pfam" id="PF00651">
    <property type="entry name" value="BTB"/>
    <property type="match status" value="1"/>
</dbReference>
<proteinExistence type="predicted"/>
<gene>
    <name evidence="4" type="ORF">EAG_05609</name>
</gene>
<dbReference type="SMART" id="SM00225">
    <property type="entry name" value="BTB"/>
    <property type="match status" value="1"/>
</dbReference>
<name>E2AZL8_CAMFO</name>
<reference evidence="4 5" key="1">
    <citation type="journal article" date="2010" name="Science">
        <title>Genomic comparison of the ants Camponotus floridanus and Harpegnathos saltator.</title>
        <authorList>
            <person name="Bonasio R."/>
            <person name="Zhang G."/>
            <person name="Ye C."/>
            <person name="Mutti N.S."/>
            <person name="Fang X."/>
            <person name="Qin N."/>
            <person name="Donahue G."/>
            <person name="Yang P."/>
            <person name="Li Q."/>
            <person name="Li C."/>
            <person name="Zhang P."/>
            <person name="Huang Z."/>
            <person name="Berger S.L."/>
            <person name="Reinberg D."/>
            <person name="Wang J."/>
            <person name="Liebig J."/>
        </authorList>
    </citation>
    <scope>NUCLEOTIDE SEQUENCE [LARGE SCALE GENOMIC DNA]</scope>
    <source>
        <strain evidence="5">C129</strain>
    </source>
</reference>
<sequence>MSIDLKRWPFFHLLKSEFIPEIHMVMLYGIWAKQAIYIIVKKNKNVYSLYYNKDEHSEIGDIHTAFHLKKIEELCGKNIKTFACSCSFVLALTAEGEVYCWKFDKCSFTVRWPIKYKPIRVSGFSKKRVVDIACGNFHFLVLTSDGEVYTWEDNICFVHDGIKDIANFDGSVRQVKHGLEKNNVVHIACGTKFNMVITDKNKLYGWGKNKQGQISTHSIIHSQEKYVYPRKIITFSDKIVKLVCGDQHTLALTNKGNIYAWGNNDCGQVGVNNRIKSSDPILEALIISDELLNELFSLSDCSRSIFEGLCKTAPSDDLTSDFIIQVEGQPIYVHKIIIKIRSQHFFFRIMFHHDGAEDVQSTSDTLPVYTISNKFSYVVYKAFLKYLYTGTIDLPLDNALELMELAEMYCETNLKKDCSQIIKQTITVSNVEILYNKAIEYNAEELKEFCFQFIWHHTTANILSEDYIKLDMSTQAKFIYRAIQNDVTITSSTFSSPNQNVKERNLEITTKKREMQKYEKKFLQCVLAEKIIPIDLKRWLFFHVLKPEFIPQIHMVMVYDNGIGVIIVTKCKNVYSLDYKEEYLKTGDTHTAQFLKEIQELRGKNIKTFAHSSRFILALTEEGEVCQSLYSLNK</sequence>
<keyword evidence="1" id="KW-0677">Repeat</keyword>
<accession>E2AZL8</accession>
<dbReference type="SUPFAM" id="SSF50985">
    <property type="entry name" value="RCC1/BLIP-II"/>
    <property type="match status" value="1"/>
</dbReference>
<dbReference type="InterPro" id="IPR000210">
    <property type="entry name" value="BTB/POZ_dom"/>
</dbReference>
<dbReference type="InterPro" id="IPR009091">
    <property type="entry name" value="RCC1/BLIP-II"/>
</dbReference>
<evidence type="ECO:0000256" key="1">
    <source>
        <dbReference type="ARBA" id="ARBA00022737"/>
    </source>
</evidence>
<keyword evidence="5" id="KW-1185">Reference proteome</keyword>
<evidence type="ECO:0000259" key="3">
    <source>
        <dbReference type="PROSITE" id="PS50097"/>
    </source>
</evidence>
<evidence type="ECO:0000256" key="2">
    <source>
        <dbReference type="PROSITE-ProRule" id="PRU00235"/>
    </source>
</evidence>
<evidence type="ECO:0000313" key="4">
    <source>
        <dbReference type="EMBL" id="EFN61117.1"/>
    </source>
</evidence>
<dbReference type="Proteomes" id="UP000000311">
    <property type="component" value="Unassembled WGS sequence"/>
</dbReference>
<dbReference type="InterPro" id="IPR011333">
    <property type="entry name" value="SKP1/BTB/POZ_sf"/>
</dbReference>
<dbReference type="InterPro" id="IPR000408">
    <property type="entry name" value="Reg_chr_condens"/>
</dbReference>
<dbReference type="AlphaFoldDB" id="E2AZL8"/>
<feature type="repeat" description="RCC1" evidence="2">
    <location>
        <begin position="256"/>
        <end position="280"/>
    </location>
</feature>
<dbReference type="PANTHER" id="PTHR22872:SF10">
    <property type="entry name" value="ULTRAVIOLET-B RECEPTOR UVR8"/>
    <property type="match status" value="1"/>
</dbReference>
<dbReference type="PANTHER" id="PTHR22872">
    <property type="entry name" value="BTK-BINDING PROTEIN-RELATED"/>
    <property type="match status" value="1"/>
</dbReference>
<feature type="repeat" description="RCC1" evidence="2">
    <location>
        <begin position="96"/>
        <end position="145"/>
    </location>
</feature>
<dbReference type="Gene3D" id="2.130.10.30">
    <property type="entry name" value="Regulator of chromosome condensation 1/beta-lactamase-inhibitor protein II"/>
    <property type="match status" value="1"/>
</dbReference>
<feature type="repeat" description="RCC1" evidence="2">
    <location>
        <begin position="201"/>
        <end position="255"/>
    </location>
</feature>
<dbReference type="STRING" id="104421.E2AZL8"/>
<dbReference type="InParanoid" id="E2AZL8"/>
<evidence type="ECO:0000313" key="5">
    <source>
        <dbReference type="Proteomes" id="UP000000311"/>
    </source>
</evidence>
<dbReference type="Gene3D" id="3.30.710.10">
    <property type="entry name" value="Potassium Channel Kv1.1, Chain A"/>
    <property type="match status" value="1"/>
</dbReference>
<dbReference type="EMBL" id="GL444254">
    <property type="protein sequence ID" value="EFN61117.1"/>
    <property type="molecule type" value="Genomic_DNA"/>
</dbReference>
<protein>
    <submittedName>
        <fullName evidence="4">RCC1 and BTB domain-containing protein 1</fullName>
    </submittedName>
</protein>
<dbReference type="Pfam" id="PF13540">
    <property type="entry name" value="RCC1_2"/>
    <property type="match status" value="3"/>
</dbReference>
<dbReference type="InterPro" id="IPR051625">
    <property type="entry name" value="Signaling_Regulatory_Domain"/>
</dbReference>
<dbReference type="PROSITE" id="PS50097">
    <property type="entry name" value="BTB"/>
    <property type="match status" value="1"/>
</dbReference>
<feature type="domain" description="BTB" evidence="3">
    <location>
        <begin position="320"/>
        <end position="396"/>
    </location>
</feature>
<dbReference type="OrthoDB" id="5981550at2759"/>
<dbReference type="PROSITE" id="PS50012">
    <property type="entry name" value="RCC1_3"/>
    <property type="match status" value="3"/>
</dbReference>
<dbReference type="OMA" id="TWEDNIC"/>
<dbReference type="SUPFAM" id="SSF54695">
    <property type="entry name" value="POZ domain"/>
    <property type="match status" value="1"/>
</dbReference>